<dbReference type="GeneID" id="24413381"/>
<sequence>MNAWTLSNPGPPESSSGTFSTSSGCLSPVGQEIRNILTLSGTATSDDAYGSNAPNLGSEECKLDKWCVWKHITDDVVTLFHNSASGQCGADGSLVLAPEEIGRSGNEGLQRIAQQTQVWYDKYKEHGISIADLIQFNANVATGLVTLIGAHTASKERFVDTERANASQDTTPGIWDLKFYQQTFEGAPAEVFTFQSDNALSKDARSKHTFEVFAQSSQDIWNQAYAQEYVRLSLLSVYNINTLTDCTKSLPARNL</sequence>
<reference evidence="6" key="1">
    <citation type="journal article" date="2012" name="Nat. Genet.">
        <title>Lifestyle transitions in plant pathogenic Colletotrichum fungi deciphered by genome and transcriptome analyses.</title>
        <authorList>
            <person name="O'Connell R.J."/>
            <person name="Thon M.R."/>
            <person name="Hacquard S."/>
            <person name="Amyotte S.G."/>
            <person name="Kleemann J."/>
            <person name="Torres M.F."/>
            <person name="Damm U."/>
            <person name="Buiate E.A."/>
            <person name="Epstein L."/>
            <person name="Alkan N."/>
            <person name="Altmueller J."/>
            <person name="Alvarado-Balderrama L."/>
            <person name="Bauser C.A."/>
            <person name="Becker C."/>
            <person name="Birren B.W."/>
            <person name="Chen Z."/>
            <person name="Choi J."/>
            <person name="Crouch J.A."/>
            <person name="Duvick J.P."/>
            <person name="Farman M.A."/>
            <person name="Gan P."/>
            <person name="Heiman D."/>
            <person name="Henrissat B."/>
            <person name="Howard R.J."/>
            <person name="Kabbage M."/>
            <person name="Koch C."/>
            <person name="Kracher B."/>
            <person name="Kubo Y."/>
            <person name="Law A.D."/>
            <person name="Lebrun M.-H."/>
            <person name="Lee Y.-H."/>
            <person name="Miyara I."/>
            <person name="Moore N."/>
            <person name="Neumann U."/>
            <person name="Nordstroem K."/>
            <person name="Panaccione D.G."/>
            <person name="Panstruga R."/>
            <person name="Place M."/>
            <person name="Proctor R.H."/>
            <person name="Prusky D."/>
            <person name="Rech G."/>
            <person name="Reinhardt R."/>
            <person name="Rollins J.A."/>
            <person name="Rounsley S."/>
            <person name="Schardl C.L."/>
            <person name="Schwartz D.C."/>
            <person name="Shenoy N."/>
            <person name="Shirasu K."/>
            <person name="Sikhakolli U.R."/>
            <person name="Stueber K."/>
            <person name="Sukno S.A."/>
            <person name="Sweigard J.A."/>
            <person name="Takano Y."/>
            <person name="Takahara H."/>
            <person name="Trail F."/>
            <person name="van der Does H.C."/>
            <person name="Voll L.M."/>
            <person name="Will I."/>
            <person name="Young S."/>
            <person name="Zeng Q."/>
            <person name="Zhang J."/>
            <person name="Zhou S."/>
            <person name="Dickman M.B."/>
            <person name="Schulze-Lefert P."/>
            <person name="Ver Loren van Themaat E."/>
            <person name="Ma L.-J."/>
            <person name="Vaillancourt L.J."/>
        </authorList>
    </citation>
    <scope>NUCLEOTIDE SEQUENCE [LARGE SCALE GENOMIC DNA]</scope>
    <source>
        <strain evidence="6">M1.001 / M2 / FGSC 10212</strain>
    </source>
</reference>
<dbReference type="OrthoDB" id="2113341at2759"/>
<protein>
    <submittedName>
        <fullName evidence="5">Peroxidase manganese-dependent 1</fullName>
    </submittedName>
</protein>
<dbReference type="PANTHER" id="PTHR31356:SF66">
    <property type="entry name" value="CATALASE-PEROXIDASE"/>
    <property type="match status" value="1"/>
</dbReference>
<keyword evidence="3" id="KW-0560">Oxidoreductase</keyword>
<dbReference type="HOGENOM" id="CLU_041038_0_1_1"/>
<keyword evidence="2" id="KW-0349">Heme</keyword>
<evidence type="ECO:0000256" key="4">
    <source>
        <dbReference type="SAM" id="MobiDB-lite"/>
    </source>
</evidence>
<dbReference type="InterPro" id="IPR044831">
    <property type="entry name" value="Ccp1-like"/>
</dbReference>
<evidence type="ECO:0000313" key="5">
    <source>
        <dbReference type="EMBL" id="EFQ32872.1"/>
    </source>
</evidence>
<feature type="region of interest" description="Disordered" evidence="4">
    <location>
        <begin position="1"/>
        <end position="23"/>
    </location>
</feature>
<dbReference type="InterPro" id="IPR010255">
    <property type="entry name" value="Haem_peroxidase_sf"/>
</dbReference>
<dbReference type="AlphaFoldDB" id="E3QPU5"/>
<evidence type="ECO:0000313" key="6">
    <source>
        <dbReference type="Proteomes" id="UP000008782"/>
    </source>
</evidence>
<dbReference type="Proteomes" id="UP000008782">
    <property type="component" value="Unassembled WGS sequence"/>
</dbReference>
<dbReference type="GO" id="GO:0042744">
    <property type="term" value="P:hydrogen peroxide catabolic process"/>
    <property type="evidence" value="ECO:0007669"/>
    <property type="project" value="TreeGrafter"/>
</dbReference>
<proteinExistence type="predicted"/>
<dbReference type="STRING" id="645133.E3QPU5"/>
<gene>
    <name evidence="5" type="ORF">GLRG_08016</name>
</gene>
<dbReference type="PANTHER" id="PTHR31356">
    <property type="entry name" value="THYLAKOID LUMENAL 29 KDA PROTEIN, CHLOROPLASTIC-RELATED"/>
    <property type="match status" value="1"/>
</dbReference>
<accession>E3QPU5</accession>
<dbReference type="GO" id="GO:0034599">
    <property type="term" value="P:cellular response to oxidative stress"/>
    <property type="evidence" value="ECO:0007669"/>
    <property type="project" value="InterPro"/>
</dbReference>
<dbReference type="VEuPathDB" id="FungiDB:GLRG_08016"/>
<dbReference type="Gene3D" id="1.10.420.10">
    <property type="entry name" value="Peroxidase, domain 2"/>
    <property type="match status" value="1"/>
</dbReference>
<evidence type="ECO:0000256" key="3">
    <source>
        <dbReference type="ARBA" id="ARBA00023002"/>
    </source>
</evidence>
<organism evidence="6">
    <name type="scientific">Colletotrichum graminicola (strain M1.001 / M2 / FGSC 10212)</name>
    <name type="common">Maize anthracnose fungus</name>
    <name type="synonym">Glomerella graminicola</name>
    <dbReference type="NCBI Taxonomy" id="645133"/>
    <lineage>
        <taxon>Eukaryota</taxon>
        <taxon>Fungi</taxon>
        <taxon>Dikarya</taxon>
        <taxon>Ascomycota</taxon>
        <taxon>Pezizomycotina</taxon>
        <taxon>Sordariomycetes</taxon>
        <taxon>Hypocreomycetidae</taxon>
        <taxon>Glomerellales</taxon>
        <taxon>Glomerellaceae</taxon>
        <taxon>Colletotrichum</taxon>
        <taxon>Colletotrichum graminicola species complex</taxon>
    </lineage>
</organism>
<keyword evidence="1 5" id="KW-0575">Peroxidase</keyword>
<name>E3QPU5_COLGM</name>
<dbReference type="EMBL" id="GG697365">
    <property type="protein sequence ID" value="EFQ32872.1"/>
    <property type="molecule type" value="Genomic_DNA"/>
</dbReference>
<evidence type="ECO:0000256" key="2">
    <source>
        <dbReference type="ARBA" id="ARBA00022617"/>
    </source>
</evidence>
<feature type="compositionally biased region" description="Low complexity" evidence="4">
    <location>
        <begin position="14"/>
        <end position="23"/>
    </location>
</feature>
<dbReference type="RefSeq" id="XP_008096892.1">
    <property type="nucleotide sequence ID" value="XM_008098701.1"/>
</dbReference>
<dbReference type="GO" id="GO:0000302">
    <property type="term" value="P:response to reactive oxygen species"/>
    <property type="evidence" value="ECO:0007669"/>
    <property type="project" value="TreeGrafter"/>
</dbReference>
<dbReference type="SUPFAM" id="SSF48113">
    <property type="entry name" value="Heme-dependent peroxidases"/>
    <property type="match status" value="1"/>
</dbReference>
<dbReference type="eggNOG" id="ENOG502SM0W">
    <property type="taxonomic scope" value="Eukaryota"/>
</dbReference>
<dbReference type="GO" id="GO:0004601">
    <property type="term" value="F:peroxidase activity"/>
    <property type="evidence" value="ECO:0007669"/>
    <property type="project" value="UniProtKB-KW"/>
</dbReference>
<keyword evidence="2" id="KW-0408">Iron</keyword>
<dbReference type="GO" id="GO:0020037">
    <property type="term" value="F:heme binding"/>
    <property type="evidence" value="ECO:0007669"/>
    <property type="project" value="InterPro"/>
</dbReference>
<keyword evidence="6" id="KW-1185">Reference proteome</keyword>
<evidence type="ECO:0000256" key="1">
    <source>
        <dbReference type="ARBA" id="ARBA00022559"/>
    </source>
</evidence>
<keyword evidence="2" id="KW-0479">Metal-binding</keyword>